<dbReference type="AlphaFoldDB" id="A0AAD5SLU7"/>
<reference evidence="3" key="1">
    <citation type="submission" date="2020-05" db="EMBL/GenBank/DDBJ databases">
        <title>Phylogenomic resolution of chytrid fungi.</title>
        <authorList>
            <person name="Stajich J.E."/>
            <person name="Amses K."/>
            <person name="Simmons R."/>
            <person name="Seto K."/>
            <person name="Myers J."/>
            <person name="Bonds A."/>
            <person name="Quandt C.A."/>
            <person name="Barry K."/>
            <person name="Liu P."/>
            <person name="Grigoriev I."/>
            <person name="Longcore J.E."/>
            <person name="James T.Y."/>
        </authorList>
    </citation>
    <scope>NUCLEOTIDE SEQUENCE</scope>
    <source>
        <strain evidence="3">JEL0318</strain>
    </source>
</reference>
<feature type="domain" description="HTH myb-type" evidence="2">
    <location>
        <begin position="419"/>
        <end position="458"/>
    </location>
</feature>
<evidence type="ECO:0000256" key="1">
    <source>
        <dbReference type="SAM" id="MobiDB-lite"/>
    </source>
</evidence>
<feature type="compositionally biased region" description="Polar residues" evidence="1">
    <location>
        <begin position="303"/>
        <end position="313"/>
    </location>
</feature>
<evidence type="ECO:0000313" key="4">
    <source>
        <dbReference type="Proteomes" id="UP001212841"/>
    </source>
</evidence>
<feature type="compositionally biased region" description="Polar residues" evidence="1">
    <location>
        <begin position="387"/>
        <end position="408"/>
    </location>
</feature>
<comment type="caution">
    <text evidence="3">The sequence shown here is derived from an EMBL/GenBank/DDBJ whole genome shotgun (WGS) entry which is preliminary data.</text>
</comment>
<organism evidence="3 4">
    <name type="scientific">Rhizophlyctis rosea</name>
    <dbReference type="NCBI Taxonomy" id="64517"/>
    <lineage>
        <taxon>Eukaryota</taxon>
        <taxon>Fungi</taxon>
        <taxon>Fungi incertae sedis</taxon>
        <taxon>Chytridiomycota</taxon>
        <taxon>Chytridiomycota incertae sedis</taxon>
        <taxon>Chytridiomycetes</taxon>
        <taxon>Rhizophlyctidales</taxon>
        <taxon>Rhizophlyctidaceae</taxon>
        <taxon>Rhizophlyctis</taxon>
    </lineage>
</organism>
<feature type="compositionally biased region" description="Low complexity" evidence="1">
    <location>
        <begin position="179"/>
        <end position="190"/>
    </location>
</feature>
<dbReference type="Gene3D" id="1.10.10.60">
    <property type="entry name" value="Homeodomain-like"/>
    <property type="match status" value="1"/>
</dbReference>
<dbReference type="PROSITE" id="PS51294">
    <property type="entry name" value="HTH_MYB"/>
    <property type="match status" value="1"/>
</dbReference>
<feature type="compositionally biased region" description="Acidic residues" evidence="1">
    <location>
        <begin position="106"/>
        <end position="140"/>
    </location>
</feature>
<accession>A0AAD5SLU7</accession>
<sequence>MSGGRPTRNRAKVNYKEADYFVQMDESLGNYDPKHATHSSSKRRRTAPTPPIKLVYDHDGDSEMVSEEQDDREASEGKERVEDEAREREEADDGSKGSVGVKDMQVDEEMNDGQGDGEAEAASDAQEVADEHDAMEEDGGVDPKDVNPLPTPPRLTKHHSIPDTNGNATPPNEQQNETSPSPASKPPASKTNNMAKDGPKGKQKRNLRASTAINEPDPVKKLSSDTSSLPKETAYVTKSTKRNGVPLKIIPAEDPVVTPSQQPTEATQVQQTIPHSPPVTPPEDAVPDANGVAPKQRKPTKRSPANSAKSTTAKVPPRTKRKAPAAKQVVKQEAEEAASSLAEDDKEGPSGTASTNGADSDQVWAENPTSSEDERPQPKRAKATKKSLPSNKPTTSKAPSGSSSTGTLWDTHKLDLMFDAVKTCGEDWKKVAETVNMALGVTPAQCRRKFHDMQKQGKI</sequence>
<evidence type="ECO:0000259" key="2">
    <source>
        <dbReference type="PROSITE" id="PS51294"/>
    </source>
</evidence>
<feature type="compositionally biased region" description="Polar residues" evidence="1">
    <location>
        <begin position="258"/>
        <end position="274"/>
    </location>
</feature>
<evidence type="ECO:0000313" key="3">
    <source>
        <dbReference type="EMBL" id="KAJ3053270.1"/>
    </source>
</evidence>
<protein>
    <recommendedName>
        <fullName evidence="2">HTH myb-type domain-containing protein</fullName>
    </recommendedName>
</protein>
<proteinExistence type="predicted"/>
<name>A0AAD5SLU7_9FUNG</name>
<feature type="region of interest" description="Disordered" evidence="1">
    <location>
        <begin position="24"/>
        <end position="408"/>
    </location>
</feature>
<feature type="compositionally biased region" description="Basic and acidic residues" evidence="1">
    <location>
        <begin position="72"/>
        <end position="95"/>
    </location>
</feature>
<feature type="compositionally biased region" description="Acidic residues" evidence="1">
    <location>
        <begin position="62"/>
        <end position="71"/>
    </location>
</feature>
<feature type="compositionally biased region" description="Polar residues" evidence="1">
    <location>
        <begin position="162"/>
        <end position="178"/>
    </location>
</feature>
<dbReference type="EMBL" id="JADGJD010000222">
    <property type="protein sequence ID" value="KAJ3053270.1"/>
    <property type="molecule type" value="Genomic_DNA"/>
</dbReference>
<dbReference type="Proteomes" id="UP001212841">
    <property type="component" value="Unassembled WGS sequence"/>
</dbReference>
<dbReference type="InterPro" id="IPR017930">
    <property type="entry name" value="Myb_dom"/>
</dbReference>
<keyword evidence="4" id="KW-1185">Reference proteome</keyword>
<gene>
    <name evidence="3" type="ORF">HK097_004662</name>
</gene>
<feature type="compositionally biased region" description="Basic residues" evidence="1">
    <location>
        <begin position="36"/>
        <end position="46"/>
    </location>
</feature>